<dbReference type="InterPro" id="IPR027469">
    <property type="entry name" value="Cation_efflux_TMD_sf"/>
</dbReference>
<feature type="transmembrane region" description="Helical" evidence="7">
    <location>
        <begin position="59"/>
        <end position="77"/>
    </location>
</feature>
<feature type="domain" description="Cation efflux protein transmembrane" evidence="8">
    <location>
        <begin position="24"/>
        <end position="216"/>
    </location>
</feature>
<evidence type="ECO:0000256" key="6">
    <source>
        <dbReference type="ARBA" id="ARBA00023136"/>
    </source>
</evidence>
<dbReference type="EMBL" id="UOEJ01000099">
    <property type="protein sequence ID" value="VAV98256.1"/>
    <property type="molecule type" value="Genomic_DNA"/>
</dbReference>
<dbReference type="InterPro" id="IPR058533">
    <property type="entry name" value="Cation_efflux_TM"/>
</dbReference>
<dbReference type="GO" id="GO:0015086">
    <property type="term" value="F:cadmium ion transmembrane transporter activity"/>
    <property type="evidence" value="ECO:0007669"/>
    <property type="project" value="TreeGrafter"/>
</dbReference>
<accession>A0A3B0SBC9</accession>
<evidence type="ECO:0000259" key="9">
    <source>
        <dbReference type="Pfam" id="PF16916"/>
    </source>
</evidence>
<dbReference type="GO" id="GO:0005886">
    <property type="term" value="C:plasma membrane"/>
    <property type="evidence" value="ECO:0007669"/>
    <property type="project" value="UniProtKB-SubCell"/>
</dbReference>
<evidence type="ECO:0000313" key="10">
    <source>
        <dbReference type="EMBL" id="VAV98256.1"/>
    </source>
</evidence>
<dbReference type="InterPro" id="IPR027470">
    <property type="entry name" value="Cation_efflux_CTD"/>
</dbReference>
<dbReference type="NCBIfam" id="TIGR01297">
    <property type="entry name" value="CDF"/>
    <property type="match status" value="1"/>
</dbReference>
<sequence>MSDRVSDMGGRDQASRLMMRAANAAVVVAFILIVIKAWAYNISGSVSMLGSLLDSLMDILASLINLVAIRFAVVPADDDHRFGHGKAEAIAGLVQAMVISLSALFLMVESGRKLLNPEPVMAADKSMSVIVIAIVMTVGLVAYQRYVIRKTGSVAITADNLHYSGDILMNIGVLLALFLSGYMDIYYADPLIGLMVAAYLIYNVVQIGRHSIDMLMDREMDDTDKAKIHKIIRSHPEVCGVHDMKTRKSGLNIFIQFHLEMDGDISLKQAHDISDTVEAEVMAEYPNAEVLIHADPEGQLEVVSFSE</sequence>
<keyword evidence="5 7" id="KW-1133">Transmembrane helix</keyword>
<organism evidence="10">
    <name type="scientific">hydrothermal vent metagenome</name>
    <dbReference type="NCBI Taxonomy" id="652676"/>
    <lineage>
        <taxon>unclassified sequences</taxon>
        <taxon>metagenomes</taxon>
        <taxon>ecological metagenomes</taxon>
    </lineage>
</organism>
<dbReference type="Pfam" id="PF16916">
    <property type="entry name" value="ZT_dimer"/>
    <property type="match status" value="1"/>
</dbReference>
<evidence type="ECO:0000256" key="7">
    <source>
        <dbReference type="SAM" id="Phobius"/>
    </source>
</evidence>
<dbReference type="Pfam" id="PF01545">
    <property type="entry name" value="Cation_efflux"/>
    <property type="match status" value="1"/>
</dbReference>
<gene>
    <name evidence="10" type="ORF">MNBD_ALPHA01-534</name>
</gene>
<evidence type="ECO:0000256" key="1">
    <source>
        <dbReference type="ARBA" id="ARBA00004651"/>
    </source>
</evidence>
<protein>
    <submittedName>
        <fullName evidence="10">Ferrous-iron efflux pump FieF</fullName>
    </submittedName>
</protein>
<comment type="subcellular location">
    <subcellularLocation>
        <location evidence="1">Cell membrane</location>
        <topology evidence="1">Multi-pass membrane protein</topology>
    </subcellularLocation>
</comment>
<feature type="transmembrane region" description="Helical" evidence="7">
    <location>
        <begin position="89"/>
        <end position="108"/>
    </location>
</feature>
<proteinExistence type="predicted"/>
<keyword evidence="6 7" id="KW-0472">Membrane</keyword>
<dbReference type="SUPFAM" id="SSF160240">
    <property type="entry name" value="Cation efflux protein cytoplasmic domain-like"/>
    <property type="match status" value="1"/>
</dbReference>
<dbReference type="FunFam" id="3.30.70.1350:FF:000002">
    <property type="entry name" value="Ferrous-iron efflux pump FieF"/>
    <property type="match status" value="1"/>
</dbReference>
<dbReference type="GO" id="GO:0015341">
    <property type="term" value="F:zinc efflux antiporter activity"/>
    <property type="evidence" value="ECO:0007669"/>
    <property type="project" value="TreeGrafter"/>
</dbReference>
<name>A0A3B0SBC9_9ZZZZ</name>
<dbReference type="Gene3D" id="1.20.1510.10">
    <property type="entry name" value="Cation efflux protein transmembrane domain"/>
    <property type="match status" value="1"/>
</dbReference>
<dbReference type="InterPro" id="IPR002524">
    <property type="entry name" value="Cation_efflux"/>
</dbReference>
<evidence type="ECO:0000256" key="4">
    <source>
        <dbReference type="ARBA" id="ARBA00022692"/>
    </source>
</evidence>
<dbReference type="SUPFAM" id="SSF161111">
    <property type="entry name" value="Cation efflux protein transmembrane domain-like"/>
    <property type="match status" value="1"/>
</dbReference>
<keyword evidence="2" id="KW-0813">Transport</keyword>
<dbReference type="PANTHER" id="PTHR43840:SF41">
    <property type="entry name" value="CATION-EFFLUX PUMP FIEF"/>
    <property type="match status" value="1"/>
</dbReference>
<feature type="transmembrane region" description="Helical" evidence="7">
    <location>
        <begin position="21"/>
        <end position="39"/>
    </location>
</feature>
<evidence type="ECO:0000256" key="3">
    <source>
        <dbReference type="ARBA" id="ARBA00022475"/>
    </source>
</evidence>
<feature type="domain" description="Cation efflux protein cytoplasmic" evidence="9">
    <location>
        <begin position="221"/>
        <end position="297"/>
    </location>
</feature>
<dbReference type="AlphaFoldDB" id="A0A3B0SBC9"/>
<dbReference type="Gene3D" id="3.30.70.1350">
    <property type="entry name" value="Cation efflux protein, cytoplasmic domain"/>
    <property type="match status" value="1"/>
</dbReference>
<evidence type="ECO:0000259" key="8">
    <source>
        <dbReference type="Pfam" id="PF01545"/>
    </source>
</evidence>
<reference evidence="10" key="1">
    <citation type="submission" date="2018-06" db="EMBL/GenBank/DDBJ databases">
        <authorList>
            <person name="Zhirakovskaya E."/>
        </authorList>
    </citation>
    <scope>NUCLEOTIDE SEQUENCE</scope>
</reference>
<keyword evidence="3" id="KW-1003">Cell membrane</keyword>
<feature type="transmembrane region" description="Helical" evidence="7">
    <location>
        <begin position="185"/>
        <end position="205"/>
    </location>
</feature>
<dbReference type="GO" id="GO:0006882">
    <property type="term" value="P:intracellular zinc ion homeostasis"/>
    <property type="evidence" value="ECO:0007669"/>
    <property type="project" value="TreeGrafter"/>
</dbReference>
<evidence type="ECO:0000256" key="5">
    <source>
        <dbReference type="ARBA" id="ARBA00022989"/>
    </source>
</evidence>
<feature type="transmembrane region" description="Helical" evidence="7">
    <location>
        <begin position="160"/>
        <end position="179"/>
    </location>
</feature>
<evidence type="ECO:0000256" key="2">
    <source>
        <dbReference type="ARBA" id="ARBA00022448"/>
    </source>
</evidence>
<keyword evidence="4 7" id="KW-0812">Transmembrane</keyword>
<dbReference type="PANTHER" id="PTHR43840">
    <property type="entry name" value="MITOCHONDRIAL METAL TRANSPORTER 1-RELATED"/>
    <property type="match status" value="1"/>
</dbReference>
<feature type="transmembrane region" description="Helical" evidence="7">
    <location>
        <begin position="128"/>
        <end position="148"/>
    </location>
</feature>
<dbReference type="GO" id="GO:0015093">
    <property type="term" value="F:ferrous iron transmembrane transporter activity"/>
    <property type="evidence" value="ECO:0007669"/>
    <property type="project" value="TreeGrafter"/>
</dbReference>
<dbReference type="InterPro" id="IPR036837">
    <property type="entry name" value="Cation_efflux_CTD_sf"/>
</dbReference>
<dbReference type="InterPro" id="IPR050291">
    <property type="entry name" value="CDF_Transporter"/>
</dbReference>